<keyword evidence="8" id="KW-1185">Reference proteome</keyword>
<feature type="transmembrane region" description="Helical" evidence="7">
    <location>
        <begin position="122"/>
        <end position="140"/>
    </location>
</feature>
<evidence type="ECO:0000313" key="8">
    <source>
        <dbReference type="Proteomes" id="UP000694941"/>
    </source>
</evidence>
<feature type="transmembrane region" description="Helical" evidence="7">
    <location>
        <begin position="92"/>
        <end position="110"/>
    </location>
</feature>
<protein>
    <recommendedName>
        <fullName evidence="7">Alkaline ceramidase</fullName>
        <ecNumber evidence="7">3.5.1.-</ecNumber>
    </recommendedName>
</protein>
<dbReference type="EC" id="3.5.1.-" evidence="7"/>
<evidence type="ECO:0000256" key="2">
    <source>
        <dbReference type="ARBA" id="ARBA00009780"/>
    </source>
</evidence>
<evidence type="ECO:0000256" key="7">
    <source>
        <dbReference type="RuleBase" id="RU364079"/>
    </source>
</evidence>
<feature type="transmembrane region" description="Helical" evidence="7">
    <location>
        <begin position="30"/>
        <end position="50"/>
    </location>
</feature>
<keyword evidence="5 7" id="KW-1133">Transmembrane helix</keyword>
<proteinExistence type="inferred from homology"/>
<organism evidence="8 9">
    <name type="scientific">Limulus polyphemus</name>
    <name type="common">Atlantic horseshoe crab</name>
    <dbReference type="NCBI Taxonomy" id="6850"/>
    <lineage>
        <taxon>Eukaryota</taxon>
        <taxon>Metazoa</taxon>
        <taxon>Ecdysozoa</taxon>
        <taxon>Arthropoda</taxon>
        <taxon>Chelicerata</taxon>
        <taxon>Merostomata</taxon>
        <taxon>Xiphosura</taxon>
        <taxon>Limulidae</taxon>
        <taxon>Limulus</taxon>
    </lineage>
</organism>
<reference evidence="9" key="1">
    <citation type="submission" date="2025-08" db="UniProtKB">
        <authorList>
            <consortium name="RefSeq"/>
        </authorList>
    </citation>
    <scope>IDENTIFICATION</scope>
    <source>
        <tissue evidence="9">Muscle</tissue>
    </source>
</reference>
<comment type="subcellular location">
    <subcellularLocation>
        <location evidence="1">Membrane</location>
        <topology evidence="1">Multi-pass membrane protein</topology>
    </subcellularLocation>
</comment>
<evidence type="ECO:0000256" key="4">
    <source>
        <dbReference type="ARBA" id="ARBA00022801"/>
    </source>
</evidence>
<keyword evidence="7" id="KW-0443">Lipid metabolism</keyword>
<dbReference type="PANTHER" id="PTHR46139">
    <property type="entry name" value="ALKALINE CERAMIDASE"/>
    <property type="match status" value="1"/>
</dbReference>
<evidence type="ECO:0000256" key="5">
    <source>
        <dbReference type="ARBA" id="ARBA00022989"/>
    </source>
</evidence>
<keyword evidence="4 7" id="KW-0378">Hydrolase</keyword>
<feature type="transmembrane region" description="Helical" evidence="7">
    <location>
        <begin position="62"/>
        <end position="80"/>
    </location>
</feature>
<feature type="transmembrane region" description="Helical" evidence="7">
    <location>
        <begin position="174"/>
        <end position="191"/>
    </location>
</feature>
<keyword evidence="3 7" id="KW-0812">Transmembrane</keyword>
<feature type="transmembrane region" description="Helical" evidence="7">
    <location>
        <begin position="211"/>
        <end position="229"/>
    </location>
</feature>
<feature type="transmembrane region" description="Helical" evidence="7">
    <location>
        <begin position="146"/>
        <end position="162"/>
    </location>
</feature>
<dbReference type="GeneID" id="106478634"/>
<accession>A0ABM1C5M1</accession>
<dbReference type="InterPro" id="IPR008901">
    <property type="entry name" value="ACER"/>
</dbReference>
<dbReference type="Pfam" id="PF05875">
    <property type="entry name" value="Ceramidase"/>
    <property type="match status" value="1"/>
</dbReference>
<evidence type="ECO:0000313" key="9">
    <source>
        <dbReference type="RefSeq" id="XP_013794644.1"/>
    </source>
</evidence>
<dbReference type="Proteomes" id="UP000694941">
    <property type="component" value="Unplaced"/>
</dbReference>
<dbReference type="RefSeq" id="XP_013794644.1">
    <property type="nucleotide sequence ID" value="XM_013939190.2"/>
</dbReference>
<evidence type="ECO:0000256" key="1">
    <source>
        <dbReference type="ARBA" id="ARBA00004141"/>
    </source>
</evidence>
<evidence type="ECO:0000256" key="3">
    <source>
        <dbReference type="ARBA" id="ARBA00022692"/>
    </source>
</evidence>
<evidence type="ECO:0000256" key="6">
    <source>
        <dbReference type="ARBA" id="ARBA00023136"/>
    </source>
</evidence>
<gene>
    <name evidence="9" type="primary">LOC106478634</name>
</gene>
<name>A0ABM1C5M1_LIMPO</name>
<sequence>MGSSLVLQRGSSAVDWCERNYIVSSGIAEFVNTVSNVLFLVLPPLLLRLFHQYAKCVSPGIILIWSLLLMIGLSSAYFHATLSLLGQLLDELAILWLLMACFAMWVPRRYLPLWFKRERRTFQKFVALLCAVGTVLVCIYPAVNAFALMAFGIPITCLLIIELKRCNNPRVFRLGIRSAFLWVLALCCWINDRLFCEMWSSLNFPYLHGAWHLLIAIAAYSGCVLFAYFDACIEVPDQYPALIFWPSDGFELGVPYIILRSHINPSTVPMKYKI</sequence>
<comment type="similarity">
    <text evidence="2 7">Belongs to the alkaline ceramidase family.</text>
</comment>
<keyword evidence="6 7" id="KW-0472">Membrane</keyword>
<dbReference type="PANTHER" id="PTHR46139:SF3">
    <property type="entry name" value="ALKALINE CERAMIDASE"/>
    <property type="match status" value="1"/>
</dbReference>
<comment type="function">
    <text evidence="7">Hydrolyzes the sphingolipid ceramide into sphingosine and free fatty acid.</text>
</comment>